<evidence type="ECO:0000259" key="1">
    <source>
        <dbReference type="Pfam" id="PF08924"/>
    </source>
</evidence>
<dbReference type="STRING" id="1355015.LK06_002225"/>
<dbReference type="Gene3D" id="3.20.20.80">
    <property type="entry name" value="Glycosidases"/>
    <property type="match status" value="1"/>
</dbReference>
<reference evidence="2 3" key="1">
    <citation type="submission" date="2017-07" db="EMBL/GenBank/DDBJ databases">
        <title>Genome sequence of Streptomyces pluripotens MUSC 137T.</title>
        <authorList>
            <person name="Ser H.-L."/>
            <person name="Lee L.-H."/>
        </authorList>
    </citation>
    <scope>NUCLEOTIDE SEQUENCE [LARGE SCALE GENOMIC DNA]</scope>
    <source>
        <strain evidence="2 3">MUSC 137</strain>
    </source>
</reference>
<protein>
    <submittedName>
        <fullName evidence="2">DUF1906 domain-containing protein</fullName>
    </submittedName>
</protein>
<evidence type="ECO:0000313" key="3">
    <source>
        <dbReference type="Proteomes" id="UP000031501"/>
    </source>
</evidence>
<proteinExistence type="predicted"/>
<dbReference type="SUPFAM" id="SSF51445">
    <property type="entry name" value="(Trans)glycosidases"/>
    <property type="match status" value="1"/>
</dbReference>
<dbReference type="InterPro" id="IPR015020">
    <property type="entry name" value="Rv2525c-like_Glyco_Hydro-like"/>
</dbReference>
<sequence>MSIPGVDYAWTHPGGEALQKAGKHFACRYLSTDASKNLTRAEADDLAAHEVSSVVVWETTAERALSGKSAGAADAKAAAAQATACGMPSSRPIYFAVDFDATPDDQTAINAYLDGAASVIGVSRVGLYGGYYPVKRALDAGKATWAWQTSAWSGGQWDSRAVIRQGAETTINGVSCDLDTALTTDYGQWMPGKTPQETNVAVTKNDVGTFAHTDGVFKSPDYDKDPKGNEFWTLESYQRYGYLQDRETNRLVKDLAAKPSVDLTDAQIDSIAAKVAAAPGLADAIAEKVAEKIAERLAQ</sequence>
<organism evidence="2 3">
    <name type="scientific">Streptomyces pluripotens</name>
    <dbReference type="NCBI Taxonomy" id="1355015"/>
    <lineage>
        <taxon>Bacteria</taxon>
        <taxon>Bacillati</taxon>
        <taxon>Actinomycetota</taxon>
        <taxon>Actinomycetes</taxon>
        <taxon>Kitasatosporales</taxon>
        <taxon>Streptomycetaceae</taxon>
        <taxon>Streptomyces</taxon>
    </lineage>
</organism>
<dbReference type="AlphaFoldDB" id="A0A221P778"/>
<dbReference type="EMBL" id="CP022433">
    <property type="protein sequence ID" value="ASN28163.1"/>
    <property type="molecule type" value="Genomic_DNA"/>
</dbReference>
<dbReference type="Proteomes" id="UP000031501">
    <property type="component" value="Chromosome"/>
</dbReference>
<dbReference type="KEGG" id="splu:LK06_002225"/>
<dbReference type="InterPro" id="IPR017853">
    <property type="entry name" value="GH"/>
</dbReference>
<evidence type="ECO:0000313" key="2">
    <source>
        <dbReference type="EMBL" id="ASN28163.1"/>
    </source>
</evidence>
<dbReference type="Pfam" id="PF08924">
    <property type="entry name" value="Rv2525c_GlyHyd-like"/>
    <property type="match status" value="1"/>
</dbReference>
<gene>
    <name evidence="2" type="ORF">LK07_03315</name>
</gene>
<keyword evidence="3" id="KW-1185">Reference proteome</keyword>
<name>A0A221P778_9ACTN</name>
<feature type="domain" description="Rv2525c-like glycoside hydrolase-like" evidence="1">
    <location>
        <begin position="17"/>
        <end position="169"/>
    </location>
</feature>
<accession>A0A221P778</accession>
<dbReference type="OrthoDB" id="9815541at2"/>